<keyword evidence="2" id="KW-1185">Reference proteome</keyword>
<evidence type="ECO:0000313" key="2">
    <source>
        <dbReference type="Proteomes" id="UP000596660"/>
    </source>
</evidence>
<dbReference type="AlphaFoldDB" id="A0A803MJ02"/>
<proteinExistence type="predicted"/>
<dbReference type="Proteomes" id="UP000596660">
    <property type="component" value="Unplaced"/>
</dbReference>
<reference evidence="1" key="1">
    <citation type="journal article" date="2017" name="Nature">
        <title>The genome of Chenopodium quinoa.</title>
        <authorList>
            <person name="Jarvis D.E."/>
            <person name="Ho Y.S."/>
            <person name="Lightfoot D.J."/>
            <person name="Schmoeckel S.M."/>
            <person name="Li B."/>
            <person name="Borm T.J.A."/>
            <person name="Ohyanagi H."/>
            <person name="Mineta K."/>
            <person name="Michell C.T."/>
            <person name="Saber N."/>
            <person name="Kharbatia N.M."/>
            <person name="Rupper R.R."/>
            <person name="Sharp A.R."/>
            <person name="Dally N."/>
            <person name="Boughton B.A."/>
            <person name="Woo Y.H."/>
            <person name="Gao G."/>
            <person name="Schijlen E.G.W.M."/>
            <person name="Guo X."/>
            <person name="Momin A.A."/>
            <person name="Negrao S."/>
            <person name="Al-Babili S."/>
            <person name="Gehring C."/>
            <person name="Roessner U."/>
            <person name="Jung C."/>
            <person name="Murphy K."/>
            <person name="Arold S.T."/>
            <person name="Gojobori T."/>
            <person name="van der Linden C.G."/>
            <person name="van Loo E.N."/>
            <person name="Jellen E.N."/>
            <person name="Maughan P.J."/>
            <person name="Tester M."/>
        </authorList>
    </citation>
    <scope>NUCLEOTIDE SEQUENCE [LARGE SCALE GENOMIC DNA]</scope>
    <source>
        <strain evidence="1">cv. PI 614886</strain>
    </source>
</reference>
<name>A0A803MJ02_CHEQI</name>
<dbReference type="Gramene" id="AUR62030248-RA">
    <property type="protein sequence ID" value="AUR62030248-RA:cds"/>
    <property type="gene ID" value="AUR62030248"/>
</dbReference>
<protein>
    <submittedName>
        <fullName evidence="1">Uncharacterized protein</fullName>
    </submittedName>
</protein>
<reference evidence="1" key="2">
    <citation type="submission" date="2021-03" db="UniProtKB">
        <authorList>
            <consortium name="EnsemblPlants"/>
        </authorList>
    </citation>
    <scope>IDENTIFICATION</scope>
</reference>
<evidence type="ECO:0000313" key="1">
    <source>
        <dbReference type="EnsemblPlants" id="AUR62030248-RA:cds"/>
    </source>
</evidence>
<accession>A0A803MJ02</accession>
<dbReference type="EnsemblPlants" id="AUR62030248-RA">
    <property type="protein sequence ID" value="AUR62030248-RA:cds"/>
    <property type="gene ID" value="AUR62030248"/>
</dbReference>
<organism evidence="1 2">
    <name type="scientific">Chenopodium quinoa</name>
    <name type="common">Quinoa</name>
    <dbReference type="NCBI Taxonomy" id="63459"/>
    <lineage>
        <taxon>Eukaryota</taxon>
        <taxon>Viridiplantae</taxon>
        <taxon>Streptophyta</taxon>
        <taxon>Embryophyta</taxon>
        <taxon>Tracheophyta</taxon>
        <taxon>Spermatophyta</taxon>
        <taxon>Magnoliopsida</taxon>
        <taxon>eudicotyledons</taxon>
        <taxon>Gunneridae</taxon>
        <taxon>Pentapetalae</taxon>
        <taxon>Caryophyllales</taxon>
        <taxon>Chenopodiaceae</taxon>
        <taxon>Chenopodioideae</taxon>
        <taxon>Atripliceae</taxon>
        <taxon>Chenopodium</taxon>
    </lineage>
</organism>
<sequence>MMAKERYCLATGYFSMGTLPSTMKPARLPARIGACRISKLLASKHLIFSSRTDHSVTGLCCIYHNKRTGCKCQRSQRIYPVKRKFYHPFTMALY</sequence>